<dbReference type="SMART" id="SM00825">
    <property type="entry name" value="PKS_KS"/>
    <property type="match status" value="1"/>
</dbReference>
<dbReference type="InterPro" id="IPR014043">
    <property type="entry name" value="Acyl_transferase_dom"/>
</dbReference>
<dbReference type="KEGG" id="ddu:GF1_03110"/>
<organism evidence="5 6">
    <name type="scientific">Desulfolithobacter dissulfuricans</name>
    <dbReference type="NCBI Taxonomy" id="2795293"/>
    <lineage>
        <taxon>Bacteria</taxon>
        <taxon>Pseudomonadati</taxon>
        <taxon>Thermodesulfobacteriota</taxon>
        <taxon>Desulfobulbia</taxon>
        <taxon>Desulfobulbales</taxon>
        <taxon>Desulfobulbaceae</taxon>
        <taxon>Desulfolithobacter</taxon>
    </lineage>
</organism>
<keyword evidence="2" id="KW-0597">Phosphoprotein</keyword>
<dbReference type="SUPFAM" id="SSF52151">
    <property type="entry name" value="FabD/lysophospholipase-like"/>
    <property type="match status" value="1"/>
</dbReference>
<reference evidence="5" key="1">
    <citation type="submission" date="2020-12" db="EMBL/GenBank/DDBJ databases">
        <title>Desulfobium dissulfuricans gen. nov., sp. nov., a novel mesophilic, sulfate-reducing bacterium isolated from a deep-sea hydrothermal vent.</title>
        <authorList>
            <person name="Hashimoto Y."/>
            <person name="Tame A."/>
            <person name="Sawayama S."/>
            <person name="Miyazaki J."/>
            <person name="Takai K."/>
            <person name="Nakagawa S."/>
        </authorList>
    </citation>
    <scope>NUCLEOTIDE SEQUENCE</scope>
    <source>
        <strain evidence="5">GF1</strain>
    </source>
</reference>
<evidence type="ECO:0000256" key="3">
    <source>
        <dbReference type="ARBA" id="ARBA00022679"/>
    </source>
</evidence>
<dbReference type="Gene3D" id="3.30.70.250">
    <property type="entry name" value="Malonyl-CoA ACP transacylase, ACP-binding"/>
    <property type="match status" value="1"/>
</dbReference>
<dbReference type="InterPro" id="IPR052568">
    <property type="entry name" value="PKS-FAS_Synthase"/>
</dbReference>
<dbReference type="GO" id="GO:0006633">
    <property type="term" value="P:fatty acid biosynthetic process"/>
    <property type="evidence" value="ECO:0007669"/>
    <property type="project" value="InterPro"/>
</dbReference>
<sequence length="1021" mass="110959">MAIIGMACIFPQAPDLKSFWNNILRAVNAVDDPVPGWEAQRYIESGRIHTARGGYLKDLYRFDPRPSGIMPRSLDGGEPDQFLALRVAWEALADAGYLGDEHDHSQTGIILGHSTYLHRGQVNMVQHHIVLDQTLELLEAFYPDLTPAQKEKIRKTLEARLPQSNTDIYPGLVPNVMTGRIANRLNLKGPNYLIDAACSSSLLALNAAIEELRSNRSRLMLAGGVNASLPAEVAIIFTELGALSRKGRVCPFAADADGTLLGEGLGIVALKKLEDALEDGDRIYALIRDIGQSSDGRGQGLLAPSVEGETLAIERAYSSCRVDPETVRLIEAHGTGIPLGDRTEIKALGNVFGQRRGQLAHIALGSVKSMISHCIPAAGIAGVIKTALALHHRILPPTICDRVNPELNIETTPFYINTSVRPWISKPELVRRAAVNAFGFGGINTHAVMEEAPAVARRPDTLSRWPWELFVFSAPDRDTLSGKLQDLLEQLDTDTGQEIDSIAATLALEDEAQSYRLGLVASDRQDLSRKIQSALKNLADRRTEESWTLRNSISFGSRPLNGKLAFMFPGEGSQYLEMLADLAIHFDEVREWFDCWSGIYDDGDMSRTDILFPPPGESGEKMRAELEERLHSMDTGSEAVFIGSQALFTLLEHLGVKADMMVGHSTGESSALVASGAIKASSKSTLANLIKELNLVYQEVQAAGDVPTGALLAVGALSRETVLQCLEKAPGDPVIAMDNCASQVILFGDRDTIAAVQEDLVRQGGICILLPFDRGYHTPRFAAVSKAFRKYYDQVQLGAPKIPLYSCATADLFPDDPAAARELAASQWSTTVRFTETVRRMYDAGARCFIEVGPSANLSAFVNDILKGKDAVALPLNIRKKNSLQQFLTVLAFLFANRVDMDLGNLFRSRSTARNPDKEQDSARGMVLDNTMPVIHLDQHDVSILRSTVFAAQPRGDSGDNGIPVPGTAFCAGPAATAAGTPSLPGSAGDWGARPQWTRGMSNSMKDNPLTTRYPLPFLTS</sequence>
<feature type="domain" description="Ketosynthase family 3 (KS3)" evidence="4">
    <location>
        <begin position="1"/>
        <end position="451"/>
    </location>
</feature>
<dbReference type="InterPro" id="IPR016035">
    <property type="entry name" value="Acyl_Trfase/lysoPLipase"/>
</dbReference>
<dbReference type="SUPFAM" id="SSF55048">
    <property type="entry name" value="Probable ACP-binding domain of malonyl-CoA ACP transacylase"/>
    <property type="match status" value="1"/>
</dbReference>
<dbReference type="InterPro" id="IPR014030">
    <property type="entry name" value="Ketoacyl_synth_N"/>
</dbReference>
<dbReference type="PANTHER" id="PTHR43074:SF1">
    <property type="entry name" value="BETA-KETOACYL SYNTHASE FAMILY PROTEIN-RELATED"/>
    <property type="match status" value="1"/>
</dbReference>
<evidence type="ECO:0000256" key="2">
    <source>
        <dbReference type="ARBA" id="ARBA00022553"/>
    </source>
</evidence>
<dbReference type="InterPro" id="IPR032821">
    <property type="entry name" value="PKS_assoc"/>
</dbReference>
<name>A0A915TZ64_9BACT</name>
<dbReference type="InterPro" id="IPR016036">
    <property type="entry name" value="Malonyl_transacylase_ACP-bd"/>
</dbReference>
<dbReference type="Pfam" id="PF02801">
    <property type="entry name" value="Ketoacyl-synt_C"/>
    <property type="match status" value="1"/>
</dbReference>
<evidence type="ECO:0000259" key="4">
    <source>
        <dbReference type="PROSITE" id="PS52004"/>
    </source>
</evidence>
<dbReference type="EMBL" id="AP024233">
    <property type="protein sequence ID" value="BCO07935.1"/>
    <property type="molecule type" value="Genomic_DNA"/>
</dbReference>
<dbReference type="Pfam" id="PF00109">
    <property type="entry name" value="ketoacyl-synt"/>
    <property type="match status" value="1"/>
</dbReference>
<dbReference type="CDD" id="cd00833">
    <property type="entry name" value="PKS"/>
    <property type="match status" value="1"/>
</dbReference>
<dbReference type="GO" id="GO:0004315">
    <property type="term" value="F:3-oxoacyl-[acyl-carrier-protein] synthase activity"/>
    <property type="evidence" value="ECO:0007669"/>
    <property type="project" value="InterPro"/>
</dbReference>
<dbReference type="PROSITE" id="PS00606">
    <property type="entry name" value="KS3_1"/>
    <property type="match status" value="1"/>
</dbReference>
<proteinExistence type="predicted"/>
<dbReference type="PANTHER" id="PTHR43074">
    <property type="entry name" value="OMEGA-3 POLYUNSATURATED FATTY ACID SYNTHASE PFAB-RELATED"/>
    <property type="match status" value="1"/>
</dbReference>
<evidence type="ECO:0000256" key="1">
    <source>
        <dbReference type="ARBA" id="ARBA00022450"/>
    </source>
</evidence>
<evidence type="ECO:0000313" key="6">
    <source>
        <dbReference type="Proteomes" id="UP001063350"/>
    </source>
</evidence>
<dbReference type="Gene3D" id="3.40.47.10">
    <property type="match status" value="1"/>
</dbReference>
<dbReference type="InterPro" id="IPR014031">
    <property type="entry name" value="Ketoacyl_synth_C"/>
</dbReference>
<keyword evidence="3" id="KW-0808">Transferase</keyword>
<keyword evidence="6" id="KW-1185">Reference proteome</keyword>
<dbReference type="Pfam" id="PF16197">
    <property type="entry name" value="KAsynt_C_assoc"/>
    <property type="match status" value="1"/>
</dbReference>
<gene>
    <name evidence="5" type="ORF">GF1_03110</name>
</gene>
<dbReference type="AlphaFoldDB" id="A0A915TZ64"/>
<dbReference type="Pfam" id="PF00698">
    <property type="entry name" value="Acyl_transf_1"/>
    <property type="match status" value="1"/>
</dbReference>
<protein>
    <recommendedName>
        <fullName evidence="4">Ketosynthase family 3 (KS3) domain-containing protein</fullName>
    </recommendedName>
</protein>
<dbReference type="PROSITE" id="PS52004">
    <property type="entry name" value="KS3_2"/>
    <property type="match status" value="1"/>
</dbReference>
<dbReference type="InterPro" id="IPR001227">
    <property type="entry name" value="Ac_transferase_dom_sf"/>
</dbReference>
<dbReference type="InterPro" id="IPR016039">
    <property type="entry name" value="Thiolase-like"/>
</dbReference>
<keyword evidence="1" id="KW-0596">Phosphopantetheine</keyword>
<dbReference type="Gene3D" id="3.40.366.10">
    <property type="entry name" value="Malonyl-Coenzyme A Acyl Carrier Protein, domain 2"/>
    <property type="match status" value="1"/>
</dbReference>
<dbReference type="SUPFAM" id="SSF53901">
    <property type="entry name" value="Thiolase-like"/>
    <property type="match status" value="1"/>
</dbReference>
<dbReference type="InterPro" id="IPR018201">
    <property type="entry name" value="Ketoacyl_synth_AS"/>
</dbReference>
<dbReference type="SMART" id="SM00827">
    <property type="entry name" value="PKS_AT"/>
    <property type="match status" value="1"/>
</dbReference>
<dbReference type="InterPro" id="IPR020841">
    <property type="entry name" value="PKS_Beta-ketoAc_synthase_dom"/>
</dbReference>
<dbReference type="Proteomes" id="UP001063350">
    <property type="component" value="Chromosome"/>
</dbReference>
<accession>A0A915TZ64</accession>
<evidence type="ECO:0000313" key="5">
    <source>
        <dbReference type="EMBL" id="BCO07935.1"/>
    </source>
</evidence>